<dbReference type="AlphaFoldDB" id="A0A117NK65"/>
<evidence type="ECO:0000256" key="1">
    <source>
        <dbReference type="SAM" id="MobiDB-lite"/>
    </source>
</evidence>
<reference evidence="3 4" key="1">
    <citation type="submission" date="2015-10" db="EMBL/GenBank/DDBJ databases">
        <title>Genome sequencing of Penicillium freii.</title>
        <authorList>
            <person name="Nguyen H.D."/>
            <person name="Visagie C.M."/>
            <person name="Seifert K.A."/>
        </authorList>
    </citation>
    <scope>NUCLEOTIDE SEQUENCE [LARGE SCALE GENOMIC DNA]</scope>
    <source>
        <strain evidence="3 4">DAOM 242723</strain>
    </source>
</reference>
<sequence length="392" mass="44089">MSQYDFSLCEHNWSIARYFGFPVPSPTSLSPQFDEEMSDSIPTSTPPAKRPVRTPTSSPTSRRKRQKASSLENTPTSTTVNYKSPDYVRELLARGVQQATGKPAEYEIMVARLEKRPPNWQDLPNTTLDSFDVIIRSAGNEGSIQGGIVPLLMDYIGLLLDPETLAVMDIPFSKQCQLPVQFPLDENSKNIPAPYPDVSVGLRRSQFVDYEPALHHLNHISSPIARTPDLVFPCFALEAKGGSGGMDAETPNRHNTANMLYNLRQLSVRSNGEEATHLSFDRIVKACSATVTQQAMTIFCHWVEQSQNTQNLIFYSYPVKSVAFGAMSYQDWNRAAMYLQNAISFTVQKTLSQVKEDLPRWNEQIFRQSRLKEDNQAQPTTTPASPKFSQRE</sequence>
<dbReference type="OrthoDB" id="4365556at2759"/>
<organism evidence="3 4">
    <name type="scientific">Penicillium freii</name>
    <dbReference type="NCBI Taxonomy" id="48697"/>
    <lineage>
        <taxon>Eukaryota</taxon>
        <taxon>Fungi</taxon>
        <taxon>Dikarya</taxon>
        <taxon>Ascomycota</taxon>
        <taxon>Pezizomycotina</taxon>
        <taxon>Eurotiomycetes</taxon>
        <taxon>Eurotiomycetidae</taxon>
        <taxon>Eurotiales</taxon>
        <taxon>Aspergillaceae</taxon>
        <taxon>Penicillium</taxon>
    </lineage>
</organism>
<protein>
    <recommendedName>
        <fullName evidence="2">DUF7924 domain-containing protein</fullName>
    </recommendedName>
</protein>
<proteinExistence type="predicted"/>
<dbReference type="EMBL" id="LLXE01000733">
    <property type="protein sequence ID" value="KUM55627.1"/>
    <property type="molecule type" value="Genomic_DNA"/>
</dbReference>
<evidence type="ECO:0000313" key="3">
    <source>
        <dbReference type="EMBL" id="KUM55627.1"/>
    </source>
</evidence>
<dbReference type="Proteomes" id="UP000055045">
    <property type="component" value="Unassembled WGS sequence"/>
</dbReference>
<evidence type="ECO:0000313" key="4">
    <source>
        <dbReference type="Proteomes" id="UP000055045"/>
    </source>
</evidence>
<feature type="region of interest" description="Disordered" evidence="1">
    <location>
        <begin position="29"/>
        <end position="82"/>
    </location>
</feature>
<keyword evidence="4" id="KW-1185">Reference proteome</keyword>
<comment type="caution">
    <text evidence="3">The sequence shown here is derived from an EMBL/GenBank/DDBJ whole genome shotgun (WGS) entry which is preliminary data.</text>
</comment>
<accession>A0A117NK65</accession>
<feature type="domain" description="DUF7924" evidence="2">
    <location>
        <begin position="186"/>
        <end position="356"/>
    </location>
</feature>
<dbReference type="Pfam" id="PF25545">
    <property type="entry name" value="DUF7924"/>
    <property type="match status" value="1"/>
</dbReference>
<evidence type="ECO:0000259" key="2">
    <source>
        <dbReference type="Pfam" id="PF25545"/>
    </source>
</evidence>
<feature type="compositionally biased region" description="Polar residues" evidence="1">
    <location>
        <begin position="376"/>
        <end position="392"/>
    </location>
</feature>
<dbReference type="InterPro" id="IPR057684">
    <property type="entry name" value="DUF7924"/>
</dbReference>
<feature type="compositionally biased region" description="Polar residues" evidence="1">
    <location>
        <begin position="68"/>
        <end position="82"/>
    </location>
</feature>
<feature type="region of interest" description="Disordered" evidence="1">
    <location>
        <begin position="369"/>
        <end position="392"/>
    </location>
</feature>
<gene>
    <name evidence="3" type="ORF">ACN42_g11622</name>
</gene>
<name>A0A117NK65_PENFR</name>